<name>A0A015J052_RHIIW</name>
<comment type="caution">
    <text evidence="2">The sequence shown here is derived from an EMBL/GenBank/DDBJ whole genome shotgun (WGS) entry which is preliminary data.</text>
</comment>
<keyword evidence="1" id="KW-0472">Membrane</keyword>
<evidence type="ECO:0000313" key="2">
    <source>
        <dbReference type="EMBL" id="EXX60050.1"/>
    </source>
</evidence>
<evidence type="ECO:0000256" key="1">
    <source>
        <dbReference type="SAM" id="Phobius"/>
    </source>
</evidence>
<sequence length="114" mass="12920">MLAKKILVELITQSRPRGTYLHHGREATLSGYGFHEPQNFLKLNLITISQNLVLLIRQTNLFAVINLLSLLIFIIFLFVSYTTIITGLTGQCSLGKRSFRSLTNVRWVSDLSDP</sequence>
<keyword evidence="1" id="KW-0812">Transmembrane</keyword>
<dbReference type="EMBL" id="JEMT01026061">
    <property type="protein sequence ID" value="EXX60050.1"/>
    <property type="molecule type" value="Genomic_DNA"/>
</dbReference>
<accession>A0A015J052</accession>
<evidence type="ECO:0000313" key="3">
    <source>
        <dbReference type="Proteomes" id="UP000022910"/>
    </source>
</evidence>
<feature type="transmembrane region" description="Helical" evidence="1">
    <location>
        <begin position="61"/>
        <end position="88"/>
    </location>
</feature>
<evidence type="ECO:0008006" key="4">
    <source>
        <dbReference type="Google" id="ProtNLM"/>
    </source>
</evidence>
<dbReference type="Proteomes" id="UP000022910">
    <property type="component" value="Unassembled WGS sequence"/>
</dbReference>
<dbReference type="HOGENOM" id="CLU_2122412_0_0_1"/>
<proteinExistence type="predicted"/>
<protein>
    <recommendedName>
        <fullName evidence="4">Transmembrane protein</fullName>
    </recommendedName>
</protein>
<reference evidence="2 3" key="1">
    <citation type="submission" date="2014-02" db="EMBL/GenBank/DDBJ databases">
        <title>Single nucleus genome sequencing reveals high similarity among nuclei of an endomycorrhizal fungus.</title>
        <authorList>
            <person name="Lin K."/>
            <person name="Geurts R."/>
            <person name="Zhang Z."/>
            <person name="Limpens E."/>
            <person name="Saunders D.G."/>
            <person name="Mu D."/>
            <person name="Pang E."/>
            <person name="Cao H."/>
            <person name="Cha H."/>
            <person name="Lin T."/>
            <person name="Zhou Q."/>
            <person name="Shang Y."/>
            <person name="Li Y."/>
            <person name="Ivanov S."/>
            <person name="Sharma T."/>
            <person name="Velzen R.V."/>
            <person name="Ruijter N.D."/>
            <person name="Aanen D.K."/>
            <person name="Win J."/>
            <person name="Kamoun S."/>
            <person name="Bisseling T."/>
            <person name="Huang S."/>
        </authorList>
    </citation>
    <scope>NUCLEOTIDE SEQUENCE [LARGE SCALE GENOMIC DNA]</scope>
    <source>
        <strain evidence="3">DAOM197198w</strain>
    </source>
</reference>
<keyword evidence="3" id="KW-1185">Reference proteome</keyword>
<organism evidence="2 3">
    <name type="scientific">Rhizophagus irregularis (strain DAOM 197198w)</name>
    <name type="common">Glomus intraradices</name>
    <dbReference type="NCBI Taxonomy" id="1432141"/>
    <lineage>
        <taxon>Eukaryota</taxon>
        <taxon>Fungi</taxon>
        <taxon>Fungi incertae sedis</taxon>
        <taxon>Mucoromycota</taxon>
        <taxon>Glomeromycotina</taxon>
        <taxon>Glomeromycetes</taxon>
        <taxon>Glomerales</taxon>
        <taxon>Glomeraceae</taxon>
        <taxon>Rhizophagus</taxon>
    </lineage>
</organism>
<keyword evidence="1" id="KW-1133">Transmembrane helix</keyword>
<gene>
    <name evidence="2" type="ORF">RirG_183390</name>
</gene>
<dbReference type="AlphaFoldDB" id="A0A015J052"/>